<dbReference type="OrthoDB" id="4131070at2"/>
<keyword evidence="6" id="KW-1185">Reference proteome</keyword>
<evidence type="ECO:0000256" key="2">
    <source>
        <dbReference type="PIRSR" id="PIRSR613078-1"/>
    </source>
</evidence>
<name>A0A1H9RLW8_9LACT</name>
<dbReference type="PROSITE" id="PS51257">
    <property type="entry name" value="PROKAR_LIPOPROTEIN"/>
    <property type="match status" value="1"/>
</dbReference>
<dbReference type="PANTHER" id="PTHR46517:SF1">
    <property type="entry name" value="FRUCTOSE-2,6-BISPHOSPHATASE TIGAR"/>
    <property type="match status" value="1"/>
</dbReference>
<dbReference type="InterPro" id="IPR013078">
    <property type="entry name" value="His_Pase_superF_clade-1"/>
</dbReference>
<evidence type="ECO:0000256" key="4">
    <source>
        <dbReference type="PIRSR" id="PIRSR613078-3"/>
    </source>
</evidence>
<dbReference type="GO" id="GO:0004331">
    <property type="term" value="F:fructose-2,6-bisphosphate 2-phosphatase activity"/>
    <property type="evidence" value="ECO:0007669"/>
    <property type="project" value="TreeGrafter"/>
</dbReference>
<feature type="binding site" evidence="3">
    <location>
        <begin position="55"/>
        <end position="62"/>
    </location>
    <ligand>
        <name>substrate</name>
    </ligand>
</feature>
<proteinExistence type="predicted"/>
<dbReference type="SUPFAM" id="SSF53254">
    <property type="entry name" value="Phosphoglycerate mutase-like"/>
    <property type="match status" value="1"/>
</dbReference>
<keyword evidence="1" id="KW-0378">Hydrolase</keyword>
<evidence type="ECO:0000256" key="3">
    <source>
        <dbReference type="PIRSR" id="PIRSR613078-2"/>
    </source>
</evidence>
<dbReference type="AlphaFoldDB" id="A0A1H9RLW8"/>
<evidence type="ECO:0000313" key="6">
    <source>
        <dbReference type="Proteomes" id="UP000198948"/>
    </source>
</evidence>
<dbReference type="InterPro" id="IPR051695">
    <property type="entry name" value="Phosphoglycerate_Mutase"/>
</dbReference>
<feature type="active site" description="Proton donor/acceptor" evidence="2">
    <location>
        <position position="134"/>
    </location>
</feature>
<dbReference type="CDD" id="cd07067">
    <property type="entry name" value="HP_PGM_like"/>
    <property type="match status" value="1"/>
</dbReference>
<dbReference type="SMART" id="SM00855">
    <property type="entry name" value="PGAM"/>
    <property type="match status" value="1"/>
</dbReference>
<organism evidence="5 6">
    <name type="scientific">Isobaculum melis</name>
    <dbReference type="NCBI Taxonomy" id="142588"/>
    <lineage>
        <taxon>Bacteria</taxon>
        <taxon>Bacillati</taxon>
        <taxon>Bacillota</taxon>
        <taxon>Bacilli</taxon>
        <taxon>Lactobacillales</taxon>
        <taxon>Carnobacteriaceae</taxon>
        <taxon>Isobaculum</taxon>
    </lineage>
</organism>
<protein>
    <submittedName>
        <fullName evidence="5">Probable phosphoglycerate mutase</fullName>
    </submittedName>
</protein>
<dbReference type="Proteomes" id="UP000198948">
    <property type="component" value="Unassembled WGS sequence"/>
</dbReference>
<gene>
    <name evidence="5" type="ORF">SAMN04488559_104150</name>
</gene>
<reference evidence="5 6" key="1">
    <citation type="submission" date="2016-10" db="EMBL/GenBank/DDBJ databases">
        <authorList>
            <person name="de Groot N.N."/>
        </authorList>
    </citation>
    <scope>NUCLEOTIDE SEQUENCE [LARGE SCALE GENOMIC DNA]</scope>
    <source>
        <strain evidence="5 6">DSM 13760</strain>
    </source>
</reference>
<feature type="active site" description="Tele-phosphohistidine intermediate" evidence="2">
    <location>
        <position position="56"/>
    </location>
</feature>
<accession>A0A1H9RLW8</accession>
<feature type="binding site" evidence="3">
    <location>
        <begin position="134"/>
        <end position="137"/>
    </location>
    <ligand>
        <name>substrate</name>
    </ligand>
</feature>
<evidence type="ECO:0000256" key="1">
    <source>
        <dbReference type="ARBA" id="ARBA00022801"/>
    </source>
</evidence>
<feature type="site" description="Transition state stabilizer" evidence="4">
    <location>
        <position position="223"/>
    </location>
</feature>
<dbReference type="PANTHER" id="PTHR46517">
    <property type="entry name" value="FRUCTOSE-2,6-BISPHOSPHATASE TIGAR"/>
    <property type="match status" value="1"/>
</dbReference>
<dbReference type="GO" id="GO:0005829">
    <property type="term" value="C:cytosol"/>
    <property type="evidence" value="ECO:0007669"/>
    <property type="project" value="TreeGrafter"/>
</dbReference>
<evidence type="ECO:0000313" key="5">
    <source>
        <dbReference type="EMBL" id="SER73684.1"/>
    </source>
</evidence>
<dbReference type="Pfam" id="PF00300">
    <property type="entry name" value="His_Phos_1"/>
    <property type="match status" value="1"/>
</dbReference>
<sequence>MENRKIRWILIVGVLLFLVGCSSGQKETSKDESDQTSTVAKNEKKQEPVTIYLTRHGKTLFNTMERTQGWSDTPLTKEGIEVAEKLGQGLKENDVTFVAAYASDLTRAKETAGYILESSGQSEIYLNESKNLREACYGKFEGGINDEMLQAFSEHLGYASYDDFAKAAGNKSWELSADAVKELDIYEMAEDAQTIKTRMQEQLKKIAIDVEAKGGGNVLVVSHGMSINIMLSDMTPAYTGKPLKNASITKIVYEDGEFTVESIGDTSLID</sequence>
<dbReference type="Gene3D" id="3.40.50.1240">
    <property type="entry name" value="Phosphoglycerate mutase-like"/>
    <property type="match status" value="1"/>
</dbReference>
<dbReference type="GO" id="GO:0045820">
    <property type="term" value="P:negative regulation of glycolytic process"/>
    <property type="evidence" value="ECO:0007669"/>
    <property type="project" value="TreeGrafter"/>
</dbReference>
<feature type="binding site" evidence="3">
    <location>
        <position position="107"/>
    </location>
    <ligand>
        <name>substrate</name>
    </ligand>
</feature>
<dbReference type="RefSeq" id="WP_092650991.1">
    <property type="nucleotide sequence ID" value="NZ_FOHA01000004.1"/>
</dbReference>
<dbReference type="InterPro" id="IPR029033">
    <property type="entry name" value="His_PPase_superfam"/>
</dbReference>
<dbReference type="STRING" id="142588.SAMN04488559_104150"/>
<dbReference type="GO" id="GO:0043456">
    <property type="term" value="P:regulation of pentose-phosphate shunt"/>
    <property type="evidence" value="ECO:0007669"/>
    <property type="project" value="TreeGrafter"/>
</dbReference>
<dbReference type="EMBL" id="FOHA01000004">
    <property type="protein sequence ID" value="SER73684.1"/>
    <property type="molecule type" value="Genomic_DNA"/>
</dbReference>